<comment type="caution">
    <text evidence="2">The sequence shown here is derived from an EMBL/GenBank/DDBJ whole genome shotgun (WGS) entry which is preliminary data.</text>
</comment>
<protein>
    <submittedName>
        <fullName evidence="2">Uncharacterized protein</fullName>
    </submittedName>
</protein>
<reference evidence="3" key="1">
    <citation type="submission" date="2017-01" db="EMBL/GenBank/DDBJ databases">
        <authorList>
            <person name="Wang Y."/>
            <person name="White M."/>
            <person name="Kvist S."/>
            <person name="Moncalvo J.-M."/>
        </authorList>
    </citation>
    <scope>NUCLEOTIDE SEQUENCE [LARGE SCALE GENOMIC DNA]</scope>
    <source>
        <strain evidence="3">ID-206-W2</strain>
    </source>
</reference>
<feature type="compositionally biased region" description="Acidic residues" evidence="1">
    <location>
        <begin position="34"/>
        <end position="56"/>
    </location>
</feature>
<sequence>MVVISDIGEHVCGGRRSCVCVGEPEEREDVSSIDSEDSSENGLEGEGEGEGGDDEAINVNFGDVDVIGEHAVSGGGEHGVMGRPVSARDDAEEARGRVRLFSSSNGDVRLEYGGGRLDELVRSGGGIGGSG</sequence>
<dbReference type="Proteomes" id="UP000187429">
    <property type="component" value="Unassembled WGS sequence"/>
</dbReference>
<feature type="non-terminal residue" evidence="2">
    <location>
        <position position="131"/>
    </location>
</feature>
<gene>
    <name evidence="2" type="ORF">AYI69_g8787</name>
</gene>
<dbReference type="EMBL" id="LSSM01004838">
    <property type="protein sequence ID" value="OMJ13963.1"/>
    <property type="molecule type" value="Genomic_DNA"/>
</dbReference>
<name>A0A1R1XH91_9FUNG</name>
<evidence type="ECO:0000256" key="1">
    <source>
        <dbReference type="SAM" id="MobiDB-lite"/>
    </source>
</evidence>
<evidence type="ECO:0000313" key="3">
    <source>
        <dbReference type="Proteomes" id="UP000187429"/>
    </source>
</evidence>
<proteinExistence type="predicted"/>
<dbReference type="AlphaFoldDB" id="A0A1R1XH91"/>
<feature type="region of interest" description="Disordered" evidence="1">
    <location>
        <begin position="24"/>
        <end position="56"/>
    </location>
</feature>
<keyword evidence="3" id="KW-1185">Reference proteome</keyword>
<accession>A0A1R1XH91</accession>
<evidence type="ECO:0000313" key="2">
    <source>
        <dbReference type="EMBL" id="OMJ13963.1"/>
    </source>
</evidence>
<organism evidence="2 3">
    <name type="scientific">Smittium culicis</name>
    <dbReference type="NCBI Taxonomy" id="133412"/>
    <lineage>
        <taxon>Eukaryota</taxon>
        <taxon>Fungi</taxon>
        <taxon>Fungi incertae sedis</taxon>
        <taxon>Zoopagomycota</taxon>
        <taxon>Kickxellomycotina</taxon>
        <taxon>Harpellomycetes</taxon>
        <taxon>Harpellales</taxon>
        <taxon>Legeriomycetaceae</taxon>
        <taxon>Smittium</taxon>
    </lineage>
</organism>